<protein>
    <recommendedName>
        <fullName evidence="4">Core protein VP4</fullName>
    </recommendedName>
</protein>
<sequence>MEPFAVLHLSAKLAPLVREGFIPYVDLDNIKTLNDLWIEIGKCSSDVYAVGRINRWTIRQLRAYRFIFVSEKRTITLKDIKITPDVPIRCADGLDLKLLETTIGRKRLVLRKTFGDILRKYALSQSVHLHGSEAETLNMADPTIHHVKGLPMIAPNHLNPTKPWSDLDDTETDEKLVSMLDYAMYSAQEVHYVGSGDGRTIRLFAKRDKKRFDRAKWVCYDPIMTDIGLTNVIAVKHYVNTFRDMLPYLNTGDRVERLLLWDVSGDAAKHDRFWEAQRTEEDRRGESVAVSLTEYFALAIIKHRIPIYEEKYRCTTSWIVPQPGAVREMYEMRNIILLNGFSRVNRAHIPQAGVMEIEADVLREMVRNFHGAGRGRLLKKSLYESLHIHQVDGLEDSEDGARSDLFYLTNQRNVNSIQSIRRVLGNSTVSTLWVSRERVFEYDDFNFDRSALMLWHRGREHLLFDGNGAVLYLMWQHGDRYRKDVNYDPSWAEHFAVLIREPQPWRPVPDLSLCRFISLRRVSTVIRIRGDIHRKSDQVKRLGLDLSGHLFVTLISGAYLADLRWWFRMIIQWSKQRRQEKIDDLAKVNAEVVEWKEEKADEPWHRKEDLIAALIAAKSITGDQHIDGWIAELRDME</sequence>
<evidence type="ECO:0000256" key="3">
    <source>
        <dbReference type="ARBA" id="ARBA00009708"/>
    </source>
</evidence>
<evidence type="ECO:0000256" key="2">
    <source>
        <dbReference type="ARBA" id="ARBA00004328"/>
    </source>
</evidence>
<dbReference type="InterPro" id="IPR029063">
    <property type="entry name" value="SAM-dependent_MTases_sf"/>
</dbReference>
<name>W5QLY4_9REOV</name>
<dbReference type="InterPro" id="IPR043026">
    <property type="entry name" value="Orbi_VP4_C"/>
</dbReference>
<dbReference type="CDD" id="cd20758">
    <property type="entry name" value="capping_2-OMTase_Orbivirus"/>
    <property type="match status" value="1"/>
</dbReference>
<dbReference type="OrthoDB" id="2636at10239"/>
<dbReference type="GO" id="GO:0039624">
    <property type="term" value="C:viral outer capsid"/>
    <property type="evidence" value="ECO:0007669"/>
    <property type="project" value="UniProtKB-KW"/>
</dbReference>
<dbReference type="Gene3D" id="3.40.50.150">
    <property type="entry name" value="Vaccinia Virus protein VP39"/>
    <property type="match status" value="1"/>
</dbReference>
<evidence type="ECO:0000256" key="5">
    <source>
        <dbReference type="ARBA" id="ARBA00022561"/>
    </source>
</evidence>
<dbReference type="GeneID" id="37618749"/>
<accession>W5QLY4</accession>
<evidence type="ECO:0000256" key="4">
    <source>
        <dbReference type="ARBA" id="ARBA00021787"/>
    </source>
</evidence>
<dbReference type="KEGG" id="vg:37618749"/>
<dbReference type="InterPro" id="IPR007753">
    <property type="entry name" value="Orbi_VP4"/>
</dbReference>
<comment type="similarity">
    <text evidence="3">Belongs to the orbivirus VP4 family.</text>
</comment>
<keyword evidence="5" id="KW-0167">Capsid protein</keyword>
<reference evidence="8 9" key="1">
    <citation type="submission" date="2012-02" db="EMBL/GenBank/DDBJ databases">
        <title>The genome sequences of Lebombo, Orungo and Changuinola viruses (genus Orbivirus, family Reoviridae).</title>
        <authorList>
            <person name="Attoui H."/>
            <person name="Mohd Jaafar F."/>
            <person name="Mertens P.P.C."/>
            <person name="Belhouchet M."/>
        </authorList>
    </citation>
    <scope>NUCLEOTIDE SEQUENCE [LARGE SCALE GENOMIC DNA]</scope>
    <source>
        <strain evidence="8">UGMP 359</strain>
    </source>
</reference>
<comment type="subcellular location">
    <subcellularLocation>
        <location evidence="2">Virion</location>
    </subcellularLocation>
</comment>
<evidence type="ECO:0000313" key="8">
    <source>
        <dbReference type="EMBL" id="AFX73390.1"/>
    </source>
</evidence>
<dbReference type="Proteomes" id="UP000114561">
    <property type="component" value="Genome"/>
</dbReference>
<keyword evidence="7" id="KW-0946">Virion</keyword>
<evidence type="ECO:0000313" key="9">
    <source>
        <dbReference type="Proteomes" id="UP000114561"/>
    </source>
</evidence>
<dbReference type="Gene3D" id="1.20.1280.200">
    <property type="entry name" value="Orbivirus VP4 core protein, C-terminal domain"/>
    <property type="match status" value="1"/>
</dbReference>
<keyword evidence="9" id="KW-1185">Reference proteome</keyword>
<proteinExistence type="inferred from homology"/>
<dbReference type="Pfam" id="PF05059">
    <property type="entry name" value="Orbi_VP4"/>
    <property type="match status" value="1"/>
</dbReference>
<comment type="function">
    <text evidence="1">The VP4 protein is one of the five proteins (with VP1, VP3, VP6 and VP7) which form the inner capsid of the virus.</text>
</comment>
<evidence type="ECO:0000256" key="6">
    <source>
        <dbReference type="ARBA" id="ARBA00022770"/>
    </source>
</evidence>
<dbReference type="RefSeq" id="YP_009507720.1">
    <property type="nucleotide sequence ID" value="NC_038606.1"/>
</dbReference>
<dbReference type="EMBL" id="JQ610678">
    <property type="protein sequence ID" value="AFX73390.1"/>
    <property type="molecule type" value="Genomic_RNA"/>
</dbReference>
<keyword evidence="6" id="KW-1152">Outer capsid protein</keyword>
<evidence type="ECO:0000256" key="1">
    <source>
        <dbReference type="ARBA" id="ARBA00002541"/>
    </source>
</evidence>
<organism evidence="8 9">
    <name type="scientific">Orungo virus</name>
    <dbReference type="NCBI Taxonomy" id="40058"/>
    <lineage>
        <taxon>Viruses</taxon>
        <taxon>Riboviria</taxon>
        <taxon>Orthornavirae</taxon>
        <taxon>Duplornaviricota</taxon>
        <taxon>Resentoviricetes</taxon>
        <taxon>Reovirales</taxon>
        <taxon>Sedoreoviridae</taxon>
        <taxon>Orbivirus</taxon>
        <taxon>Orbivirus orungoense</taxon>
    </lineage>
</organism>
<evidence type="ECO:0000256" key="7">
    <source>
        <dbReference type="ARBA" id="ARBA00022844"/>
    </source>
</evidence>